<dbReference type="Proteomes" id="UP001524435">
    <property type="component" value="Unassembled WGS sequence"/>
</dbReference>
<accession>A0ABT1SMY3</accession>
<name>A0ABT1SMY3_9FIRM</name>
<dbReference type="RefSeq" id="WP_102265872.1">
    <property type="nucleotide sequence ID" value="NZ_CALVCM010000023.1"/>
</dbReference>
<dbReference type="InterPro" id="IPR006504">
    <property type="entry name" value="Tscrpt_reg_Spx/MgsR"/>
</dbReference>
<reference evidence="2 3" key="1">
    <citation type="submission" date="2022-06" db="EMBL/GenBank/DDBJ databases">
        <title>Isolation of gut microbiota from human fecal samples.</title>
        <authorList>
            <person name="Pamer E.G."/>
            <person name="Barat B."/>
            <person name="Waligurski E."/>
            <person name="Medina S."/>
            <person name="Paddock L."/>
            <person name="Mostad J."/>
        </authorList>
    </citation>
    <scope>NUCLEOTIDE SEQUENCE [LARGE SCALE GENOMIC DNA]</scope>
    <source>
        <strain evidence="2 3">DFI.6.1</strain>
    </source>
</reference>
<dbReference type="PANTHER" id="PTHR30041">
    <property type="entry name" value="ARSENATE REDUCTASE"/>
    <property type="match status" value="1"/>
</dbReference>
<dbReference type="SUPFAM" id="SSF52833">
    <property type="entry name" value="Thioredoxin-like"/>
    <property type="match status" value="1"/>
</dbReference>
<dbReference type="InterPro" id="IPR006660">
    <property type="entry name" value="Arsenate_reductase-like"/>
</dbReference>
<comment type="similarity">
    <text evidence="1">Belongs to the ArsC family.</text>
</comment>
<organism evidence="2 3">
    <name type="scientific">Massilicoli timonensis</name>
    <dbReference type="NCBI Taxonomy" id="2015901"/>
    <lineage>
        <taxon>Bacteria</taxon>
        <taxon>Bacillati</taxon>
        <taxon>Bacillota</taxon>
        <taxon>Erysipelotrichia</taxon>
        <taxon>Erysipelotrichales</taxon>
        <taxon>Erysipelotrichaceae</taxon>
        <taxon>Massilicoli</taxon>
    </lineage>
</organism>
<dbReference type="PROSITE" id="PS51353">
    <property type="entry name" value="ARSC"/>
    <property type="match status" value="1"/>
</dbReference>
<gene>
    <name evidence="2" type="primary">spx</name>
    <name evidence="2" type="ORF">NE663_10045</name>
</gene>
<dbReference type="Pfam" id="PF03960">
    <property type="entry name" value="ArsC"/>
    <property type="match status" value="1"/>
</dbReference>
<evidence type="ECO:0000313" key="2">
    <source>
        <dbReference type="EMBL" id="MCQ5122591.1"/>
    </source>
</evidence>
<dbReference type="NCBIfam" id="TIGR01617">
    <property type="entry name" value="arsC_related"/>
    <property type="match status" value="1"/>
</dbReference>
<keyword evidence="3" id="KW-1185">Reference proteome</keyword>
<comment type="caution">
    <text evidence="2">The sequence shown here is derived from an EMBL/GenBank/DDBJ whole genome shotgun (WGS) entry which is preliminary data.</text>
</comment>
<dbReference type="Gene3D" id="3.40.30.10">
    <property type="entry name" value="Glutaredoxin"/>
    <property type="match status" value="1"/>
</dbReference>
<dbReference type="EMBL" id="JANGCH010000019">
    <property type="protein sequence ID" value="MCQ5122591.1"/>
    <property type="molecule type" value="Genomic_DNA"/>
</dbReference>
<dbReference type="CDD" id="cd03032">
    <property type="entry name" value="ArsC_Spx"/>
    <property type="match status" value="1"/>
</dbReference>
<dbReference type="InterPro" id="IPR036249">
    <property type="entry name" value="Thioredoxin-like_sf"/>
</dbReference>
<dbReference type="NCBIfam" id="NF002459">
    <property type="entry name" value="PRK01655.1"/>
    <property type="match status" value="1"/>
</dbReference>
<proteinExistence type="inferred from homology"/>
<evidence type="ECO:0000313" key="3">
    <source>
        <dbReference type="Proteomes" id="UP001524435"/>
    </source>
</evidence>
<protein>
    <submittedName>
        <fullName evidence="2">Transcriptional regulator Spx</fullName>
    </submittedName>
</protein>
<evidence type="ECO:0000256" key="1">
    <source>
        <dbReference type="PROSITE-ProRule" id="PRU01282"/>
    </source>
</evidence>
<sequence>MILLYTSPGCASCRKAKQWLKDNDLPFVEKNIFTTLLKEDEIKYILSRCENGTEDIISTRSKPFQALKMNIDDLSTKELIAFIQKNPSVMKRPIILDERTFVVGYDDDEITSLIPAKLRAISSEACNEKCPNYPICGKTRKETADVGKVGHLGV</sequence>
<dbReference type="PANTHER" id="PTHR30041:SF7">
    <property type="entry name" value="GLOBAL TRANSCRIPTIONAL REGULATOR SPX"/>
    <property type="match status" value="1"/>
</dbReference>